<keyword evidence="3" id="KW-1185">Reference proteome</keyword>
<dbReference type="OrthoDB" id="5986356at2759"/>
<proteinExistence type="predicted"/>
<evidence type="ECO:0000313" key="3">
    <source>
        <dbReference type="Proteomes" id="UP001163046"/>
    </source>
</evidence>
<feature type="chain" id="PRO_5040807267" evidence="1">
    <location>
        <begin position="20"/>
        <end position="219"/>
    </location>
</feature>
<keyword evidence="1" id="KW-0732">Signal</keyword>
<comment type="caution">
    <text evidence="2">The sequence shown here is derived from an EMBL/GenBank/DDBJ whole genome shotgun (WGS) entry which is preliminary data.</text>
</comment>
<protein>
    <submittedName>
        <fullName evidence="2">Uncharacterized protein</fullName>
    </submittedName>
</protein>
<name>A0A9W9ZTS6_9CNID</name>
<feature type="signal peptide" evidence="1">
    <location>
        <begin position="1"/>
        <end position="19"/>
    </location>
</feature>
<dbReference type="Proteomes" id="UP001163046">
    <property type="component" value="Unassembled WGS sequence"/>
</dbReference>
<evidence type="ECO:0000313" key="2">
    <source>
        <dbReference type="EMBL" id="KAJ7385839.1"/>
    </source>
</evidence>
<dbReference type="AlphaFoldDB" id="A0A9W9ZTS6"/>
<reference evidence="2" key="1">
    <citation type="submission" date="2023-01" db="EMBL/GenBank/DDBJ databases">
        <title>Genome assembly of the deep-sea coral Lophelia pertusa.</title>
        <authorList>
            <person name="Herrera S."/>
            <person name="Cordes E."/>
        </authorList>
    </citation>
    <scope>NUCLEOTIDE SEQUENCE</scope>
    <source>
        <strain evidence="2">USNM1676648</strain>
        <tissue evidence="2">Polyp</tissue>
    </source>
</reference>
<sequence>MKYFLAVSLFVAFVAVVRADELAELADDPGVMQCQKDLYKCFKDGNSTKKECLVSYKNCMATLIPTMPYFVTLCKKDLSWCVSHAQGIKMQAGCFVDFAKCLKNQGPTPVTYAPDSRAMDAPAPTRSPAEQCRIDLFGCMIAGKEKVVCQKKYRSCMAGLLPTAPPYLIACNNFLKKCMSSASDMLDKAECFKKYAACLKKQRTQRYTQRSQRACNGRQ</sequence>
<gene>
    <name evidence="2" type="ORF">OS493_013874</name>
</gene>
<dbReference type="EMBL" id="MU825879">
    <property type="protein sequence ID" value="KAJ7385839.1"/>
    <property type="molecule type" value="Genomic_DNA"/>
</dbReference>
<accession>A0A9W9ZTS6</accession>
<organism evidence="2 3">
    <name type="scientific">Desmophyllum pertusum</name>
    <dbReference type="NCBI Taxonomy" id="174260"/>
    <lineage>
        <taxon>Eukaryota</taxon>
        <taxon>Metazoa</taxon>
        <taxon>Cnidaria</taxon>
        <taxon>Anthozoa</taxon>
        <taxon>Hexacorallia</taxon>
        <taxon>Scleractinia</taxon>
        <taxon>Caryophylliina</taxon>
        <taxon>Caryophylliidae</taxon>
        <taxon>Desmophyllum</taxon>
    </lineage>
</organism>
<evidence type="ECO:0000256" key="1">
    <source>
        <dbReference type="SAM" id="SignalP"/>
    </source>
</evidence>